<evidence type="ECO:0000313" key="2">
    <source>
        <dbReference type="Proteomes" id="UP000077428"/>
    </source>
</evidence>
<sequence length="87" mass="10404">MNYKGKKILKDVFEITSKERISFREIFGLTFVFKTSKISYKNSHFNGEVKAIGIIYKENEDYFFAPFEKENNLDLIAKEYVEKYLKK</sequence>
<name>A0A162FHS2_METOA</name>
<keyword evidence="2" id="KW-1185">Reference proteome</keyword>
<reference evidence="2" key="1">
    <citation type="journal article" date="2016" name="Genome Announc.">
        <title>Draft Genome Sequences of Methanobrevibacter curvatus DSM11111, Methanobrevibacter cuticularis DSM11139, Methanobrevibacter filiformis DSM11501, and Methanobrevibacter oralis DSM7256.</title>
        <authorList>
            <person name="Poehlein A."/>
            <person name="Seedorf H."/>
        </authorList>
    </citation>
    <scope>NUCLEOTIDE SEQUENCE [LARGE SCALE GENOMIC DNA]</scope>
    <source>
        <strain evidence="2">DSM 7256 / JCM 30027 / ZR</strain>
    </source>
</reference>
<gene>
    <name evidence="1" type="ORF">MBORA_07950</name>
</gene>
<dbReference type="OrthoDB" id="78357at2157"/>
<proteinExistence type="predicted"/>
<dbReference type="AlphaFoldDB" id="A0A162FHS2"/>
<dbReference type="Proteomes" id="UP000077428">
    <property type="component" value="Unassembled WGS sequence"/>
</dbReference>
<protein>
    <submittedName>
        <fullName evidence="1">Uncharacterized protein</fullName>
    </submittedName>
</protein>
<evidence type="ECO:0000313" key="1">
    <source>
        <dbReference type="EMBL" id="KZX13245.1"/>
    </source>
</evidence>
<dbReference type="PATRIC" id="fig|66851.6.peg.874"/>
<dbReference type="STRING" id="66851.MBORA_07950"/>
<organism evidence="1 2">
    <name type="scientific">Methanobrevibacter oralis</name>
    <dbReference type="NCBI Taxonomy" id="66851"/>
    <lineage>
        <taxon>Archaea</taxon>
        <taxon>Methanobacteriati</taxon>
        <taxon>Methanobacteriota</taxon>
        <taxon>Methanomada group</taxon>
        <taxon>Methanobacteria</taxon>
        <taxon>Methanobacteriales</taxon>
        <taxon>Methanobacteriaceae</taxon>
        <taxon>Methanobrevibacter</taxon>
    </lineage>
</organism>
<comment type="caution">
    <text evidence="1">The sequence shown here is derived from an EMBL/GenBank/DDBJ whole genome shotgun (WGS) entry which is preliminary data.</text>
</comment>
<accession>A0A162FHS2</accession>
<dbReference type="RefSeq" id="WP_042693584.1">
    <property type="nucleotide sequence ID" value="NZ_CABMAB010000023.1"/>
</dbReference>
<dbReference type="EMBL" id="LWMU01000055">
    <property type="protein sequence ID" value="KZX13245.1"/>
    <property type="molecule type" value="Genomic_DNA"/>
</dbReference>